<feature type="binding site" evidence="1">
    <location>
        <position position="20"/>
    </location>
    <ligand>
        <name>Zn(2+)</name>
        <dbReference type="ChEBI" id="CHEBI:29105"/>
    </ligand>
</feature>
<reference evidence="2" key="1">
    <citation type="journal article" date="2020" name="mSystems">
        <title>Genome- and Community-Level Interaction Insights into Carbon Utilization and Element Cycling Functions of Hydrothermarchaeota in Hydrothermal Sediment.</title>
        <authorList>
            <person name="Zhou Z."/>
            <person name="Liu Y."/>
            <person name="Xu W."/>
            <person name="Pan J."/>
            <person name="Luo Z.H."/>
            <person name="Li M."/>
        </authorList>
    </citation>
    <scope>NUCLEOTIDE SEQUENCE [LARGE SCALE GENOMIC DNA]</scope>
    <source>
        <strain evidence="2">SpSt-417</strain>
    </source>
</reference>
<sequence>MTELARCNWCLGDDLMVEYHDKEWGVPVHNDKKLFEYMVLDAFQAGLSWRTVLHKRKAFREAFDNFNPIIISNYNEAKIAELMANPQIIRNRAKILSTVSNAKAFLEVQRKYGTFGRFIWEFVCGKPIITNLRDLKEIKSHSPESDFMSVELKKLGFKFVGTTICYAFMQAAGLVNDHEINCFRFQQLKSRVKGKTA</sequence>
<keyword evidence="1" id="KW-0479">Metal-binding</keyword>
<proteinExistence type="predicted"/>
<dbReference type="PANTHER" id="PTHR30037">
    <property type="entry name" value="DNA-3-METHYLADENINE GLYCOSYLASE 1"/>
    <property type="match status" value="1"/>
</dbReference>
<feature type="binding site" evidence="1">
    <location>
        <position position="7"/>
    </location>
    <ligand>
        <name>Zn(2+)</name>
        <dbReference type="ChEBI" id="CHEBI:29105"/>
    </ligand>
</feature>
<dbReference type="InterPro" id="IPR005019">
    <property type="entry name" value="Adenine_glyco"/>
</dbReference>
<evidence type="ECO:0000256" key="1">
    <source>
        <dbReference type="PIRSR" id="PIRSR605019-1"/>
    </source>
</evidence>
<dbReference type="Gene3D" id="1.10.340.30">
    <property type="entry name" value="Hypothetical protein, domain 2"/>
    <property type="match status" value="1"/>
</dbReference>
<dbReference type="GO" id="GO:0006284">
    <property type="term" value="P:base-excision repair"/>
    <property type="evidence" value="ECO:0007669"/>
    <property type="project" value="InterPro"/>
</dbReference>
<gene>
    <name evidence="2" type="ORF">ENR63_01395</name>
</gene>
<name>A0A7C4Y2K9_UNCKA</name>
<evidence type="ECO:0000313" key="2">
    <source>
        <dbReference type="EMBL" id="HGW29561.1"/>
    </source>
</evidence>
<protein>
    <submittedName>
        <fullName evidence="2">DNA-3-methyladenine glycosylase I</fullName>
    </submittedName>
</protein>
<dbReference type="GO" id="GO:0046872">
    <property type="term" value="F:metal ion binding"/>
    <property type="evidence" value="ECO:0007669"/>
    <property type="project" value="UniProtKB-KW"/>
</dbReference>
<organism evidence="2">
    <name type="scientific">candidate division WWE3 bacterium</name>
    <dbReference type="NCBI Taxonomy" id="2053526"/>
    <lineage>
        <taxon>Bacteria</taxon>
        <taxon>Katanobacteria</taxon>
    </lineage>
</organism>
<comment type="caution">
    <text evidence="2">The sequence shown here is derived from an EMBL/GenBank/DDBJ whole genome shotgun (WGS) entry which is preliminary data.</text>
</comment>
<feature type="binding site" evidence="1">
    <location>
        <position position="182"/>
    </location>
    <ligand>
        <name>Zn(2+)</name>
        <dbReference type="ChEBI" id="CHEBI:29105"/>
    </ligand>
</feature>
<accession>A0A7C4Y2K9</accession>
<dbReference type="PANTHER" id="PTHR30037:SF4">
    <property type="entry name" value="DNA-3-METHYLADENINE GLYCOSYLASE I"/>
    <property type="match status" value="1"/>
</dbReference>
<dbReference type="GO" id="GO:0008725">
    <property type="term" value="F:DNA-3-methyladenine glycosylase activity"/>
    <property type="evidence" value="ECO:0007669"/>
    <property type="project" value="InterPro"/>
</dbReference>
<dbReference type="Pfam" id="PF03352">
    <property type="entry name" value="Adenine_glyco"/>
    <property type="match status" value="1"/>
</dbReference>
<dbReference type="EMBL" id="DSRT01000072">
    <property type="protein sequence ID" value="HGW29561.1"/>
    <property type="molecule type" value="Genomic_DNA"/>
</dbReference>
<dbReference type="SUPFAM" id="SSF48150">
    <property type="entry name" value="DNA-glycosylase"/>
    <property type="match status" value="1"/>
</dbReference>
<feature type="binding site" evidence="1">
    <location>
        <position position="178"/>
    </location>
    <ligand>
        <name>Zn(2+)</name>
        <dbReference type="ChEBI" id="CHEBI:29105"/>
    </ligand>
</feature>
<dbReference type="InterPro" id="IPR011257">
    <property type="entry name" value="DNA_glycosylase"/>
</dbReference>
<dbReference type="InterPro" id="IPR052891">
    <property type="entry name" value="DNA-3mA_glycosylase"/>
</dbReference>
<keyword evidence="1" id="KW-0862">Zinc</keyword>
<dbReference type="AlphaFoldDB" id="A0A7C4Y2K9"/>